<accession>J7ZG95</accession>
<evidence type="ECO:0008006" key="3">
    <source>
        <dbReference type="Google" id="ProtNLM"/>
    </source>
</evidence>
<dbReference type="RefSeq" id="WP_002107468.1">
    <property type="nucleotide sequence ID" value="NZ_JH792004.1"/>
</dbReference>
<protein>
    <recommendedName>
        <fullName evidence="3">Prophage helix-turn-helix protein</fullName>
    </recommendedName>
</protein>
<proteinExistence type="predicted"/>
<evidence type="ECO:0000313" key="1">
    <source>
        <dbReference type="EMBL" id="EJQ35446.1"/>
    </source>
</evidence>
<dbReference type="Pfam" id="PF22871">
    <property type="entry name" value="AimR"/>
    <property type="match status" value="1"/>
</dbReference>
<dbReference type="NCBIfam" id="NF038310">
    <property type="entry name" value="lysogeny_AimR"/>
    <property type="match status" value="1"/>
</dbReference>
<gene>
    <name evidence="1" type="ORF">IEE_05523</name>
</gene>
<dbReference type="InterPro" id="IPR047705">
    <property type="entry name" value="AimR-like"/>
</dbReference>
<dbReference type="AlphaFoldDB" id="J7ZG95"/>
<dbReference type="Proteomes" id="UP000006600">
    <property type="component" value="Unassembled WGS sequence"/>
</dbReference>
<sequence>MSQCFRGGIAINRISNEKPVEVEKVLASLLNSLVDTIDFQKRKQEEIAKEIDIAAGTFSKNLTGKCQFSFWNLVKLLNILYENDIAKKQEMLYKFCSVTKSKKNLRIAMEYANAKGDLTLLKLVVDREKKSSLAMNREWAYVYELVWMRSNGVIKGKELLEKLEDRKRSKVIKTIEMKALYGILTCYTMYDLEQFNSLFEYADVLMPKVDEISDDFIRTSYFARIKECLAYAYLTQDNLEKSRGLCQEILELKDQDGCYALLRASALVYLAESYTFECYVSASRYIKKSLEQLEPYFFAREKLRKQDVLNTYAYIKLVNKQELENIQIYHPAEESFLEIVKGNEKKAIAILKNLESENGFLTPMQYCYLGIATKDIALIEKSIELFECAGNRFYCKFPKKILEDFIKNGIVYEGGAK</sequence>
<reference evidence="1 2" key="1">
    <citation type="submission" date="2012-04" db="EMBL/GenBank/DDBJ databases">
        <title>The Genome Sequence of Bacillus cereus BAG5X1-1.</title>
        <authorList>
            <consortium name="The Broad Institute Genome Sequencing Platform"/>
            <consortium name="The Broad Institute Genome Sequencing Center for Infectious Disease"/>
            <person name="Feldgarden M."/>
            <person name="Van der Auwera G.A."/>
            <person name="Mahillon J."/>
            <person name="Duprez V."/>
            <person name="Timmery S."/>
            <person name="Mattelet C."/>
            <person name="Dierick K."/>
            <person name="Sun M."/>
            <person name="Yu Z."/>
            <person name="Zhu L."/>
            <person name="Hu X."/>
            <person name="Shank E.B."/>
            <person name="Swiecicka I."/>
            <person name="Hansen B.M."/>
            <person name="Andrup L."/>
            <person name="Young S.K."/>
            <person name="Zeng Q."/>
            <person name="Gargeya S."/>
            <person name="Fitzgerald M."/>
            <person name="Haas B."/>
            <person name="Abouelleil A."/>
            <person name="Alvarado L."/>
            <person name="Arachchi H.M."/>
            <person name="Berlin A."/>
            <person name="Chapman S.B."/>
            <person name="Goldberg J."/>
            <person name="Griggs A."/>
            <person name="Gujja S."/>
            <person name="Hansen M."/>
            <person name="Howarth C."/>
            <person name="Imamovic A."/>
            <person name="Larimer J."/>
            <person name="McCowen C."/>
            <person name="Montmayeur A."/>
            <person name="Murphy C."/>
            <person name="Neiman D."/>
            <person name="Pearson M."/>
            <person name="Priest M."/>
            <person name="Roberts A."/>
            <person name="Saif S."/>
            <person name="Shea T."/>
            <person name="Sisk P."/>
            <person name="Sykes S."/>
            <person name="Wortman J."/>
            <person name="Nusbaum C."/>
            <person name="Birren B."/>
        </authorList>
    </citation>
    <scope>NUCLEOTIDE SEQUENCE [LARGE SCALE GENOMIC DNA]</scope>
    <source>
        <strain evidence="1 2">BAG5X1-1</strain>
    </source>
</reference>
<organism evidence="1 2">
    <name type="scientific">Bacillus cereus BAG5X1-1</name>
    <dbReference type="NCBI Taxonomy" id="1053189"/>
    <lineage>
        <taxon>Bacteria</taxon>
        <taxon>Bacillati</taxon>
        <taxon>Bacillota</taxon>
        <taxon>Bacilli</taxon>
        <taxon>Bacillales</taxon>
        <taxon>Bacillaceae</taxon>
        <taxon>Bacillus</taxon>
        <taxon>Bacillus cereus group</taxon>
    </lineage>
</organism>
<dbReference type="PATRIC" id="fig|1053189.3.peg.5617"/>
<name>J7ZG95_BACCE</name>
<evidence type="ECO:0000313" key="2">
    <source>
        <dbReference type="Proteomes" id="UP000006600"/>
    </source>
</evidence>
<dbReference type="EMBL" id="AHDJ01000079">
    <property type="protein sequence ID" value="EJQ35446.1"/>
    <property type="molecule type" value="Genomic_DNA"/>
</dbReference>
<dbReference type="HOGENOM" id="CLU_058187_0_1_9"/>
<comment type="caution">
    <text evidence="1">The sequence shown here is derived from an EMBL/GenBank/DDBJ whole genome shotgun (WGS) entry which is preliminary data.</text>
</comment>